<evidence type="ECO:0000256" key="1">
    <source>
        <dbReference type="SAM" id="MobiDB-lite"/>
    </source>
</evidence>
<proteinExistence type="predicted"/>
<feature type="compositionally biased region" description="Basic residues" evidence="1">
    <location>
        <begin position="73"/>
        <end position="85"/>
    </location>
</feature>
<dbReference type="EMBL" id="AEYP01021442">
    <property type="status" value="NOT_ANNOTATED_CDS"/>
    <property type="molecule type" value="Genomic_DNA"/>
</dbReference>
<feature type="compositionally biased region" description="Basic and acidic residues" evidence="1">
    <location>
        <begin position="132"/>
        <end position="141"/>
    </location>
</feature>
<accession>M3YTL0</accession>
<feature type="compositionally biased region" description="Low complexity" evidence="1">
    <location>
        <begin position="39"/>
        <end position="49"/>
    </location>
</feature>
<dbReference type="EMBL" id="AEYP01021443">
    <property type="status" value="NOT_ANNOTATED_CDS"/>
    <property type="molecule type" value="Genomic_DNA"/>
</dbReference>
<organism evidence="2">
    <name type="scientific">Mustela putorius furo</name>
    <name type="common">European domestic ferret</name>
    <name type="synonym">Mustela furo</name>
    <dbReference type="NCBI Taxonomy" id="9669"/>
    <lineage>
        <taxon>Eukaryota</taxon>
        <taxon>Metazoa</taxon>
        <taxon>Chordata</taxon>
        <taxon>Craniata</taxon>
        <taxon>Vertebrata</taxon>
        <taxon>Euteleostomi</taxon>
        <taxon>Mammalia</taxon>
        <taxon>Eutheria</taxon>
        <taxon>Laurasiatheria</taxon>
        <taxon>Carnivora</taxon>
        <taxon>Caniformia</taxon>
        <taxon>Musteloidea</taxon>
        <taxon>Mustelidae</taxon>
        <taxon>Mustelinae</taxon>
        <taxon>Mustela</taxon>
    </lineage>
</organism>
<dbReference type="GeneTree" id="ENSGT00740000117022"/>
<feature type="region of interest" description="Disordered" evidence="1">
    <location>
        <begin position="1"/>
        <end position="141"/>
    </location>
</feature>
<dbReference type="STRING" id="9669.ENSMPUP00000014670"/>
<dbReference type="Ensembl" id="ENSMPUT00000014903.1">
    <property type="protein sequence ID" value="ENSMPUP00000014670.1"/>
    <property type="gene ID" value="ENSMPUG00000014779.1"/>
</dbReference>
<evidence type="ECO:0000313" key="2">
    <source>
        <dbReference type="Ensembl" id="ENSMPUP00000014670.1"/>
    </source>
</evidence>
<feature type="compositionally biased region" description="Low complexity" evidence="1">
    <location>
        <begin position="16"/>
        <end position="29"/>
    </location>
</feature>
<dbReference type="HOGENOM" id="CLU_1189580_0_0_1"/>
<name>M3YTL0_MUSPF</name>
<sequence>MRSPGPPTSLTWGSELAGPAPSAASGPHTPSHPSPLPPASGLHPGHPSPEGAALGLGTPLTPLDSRTPGRPPWVRRNHGARRATGHPRPDAPHPSSLAPDTSNPAAPQGRPFSTKRRLPPRSTAAPPSPEPEVGHELGHGDGVHQNEVRLAELQALLLRHGASVRAQTHPDFSGYSWILDALGCLEDWLLEQVSLEAVRLSFSNHRRAITSREILGAVMQRSSWESFCINEVF</sequence>
<reference evidence="2" key="1">
    <citation type="submission" date="2024-06" db="UniProtKB">
        <authorList>
            <consortium name="Ensembl"/>
        </authorList>
    </citation>
    <scope>IDENTIFICATION</scope>
</reference>
<dbReference type="eggNOG" id="KOG1744">
    <property type="taxonomic scope" value="Eukaryota"/>
</dbReference>
<protein>
    <submittedName>
        <fullName evidence="2">Uncharacterized protein</fullName>
    </submittedName>
</protein>
<dbReference type="InParanoid" id="M3YTL0"/>
<dbReference type="AlphaFoldDB" id="M3YTL0"/>